<dbReference type="Pfam" id="PF00364">
    <property type="entry name" value="Biotin_lipoyl"/>
    <property type="match status" value="1"/>
</dbReference>
<dbReference type="Gene3D" id="2.40.50.100">
    <property type="match status" value="1"/>
</dbReference>
<dbReference type="InterPro" id="IPR003016">
    <property type="entry name" value="2-oxoA_DH_lipoyl-BS"/>
</dbReference>
<protein>
    <recommendedName>
        <fullName evidence="3">Lipoyl-binding domain-containing protein</fullName>
    </recommendedName>
</protein>
<dbReference type="SUPFAM" id="SSF51230">
    <property type="entry name" value="Single hybrid motif"/>
    <property type="match status" value="1"/>
</dbReference>
<comment type="cofactor">
    <cofactor evidence="1">
        <name>(R)-lipoate</name>
        <dbReference type="ChEBI" id="CHEBI:83088"/>
    </cofactor>
</comment>
<evidence type="ECO:0000256" key="2">
    <source>
        <dbReference type="ARBA" id="ARBA00022823"/>
    </source>
</evidence>
<reference evidence="4" key="1">
    <citation type="journal article" date="2017" name="Appl. Environ. Microbiol.">
        <title>Microdiversification of a pelagic Polynucleobacter species is mainly driven by acquisition of genomic islands from a partially interspecific gene pool.</title>
        <authorList>
            <person name="Hoetzinger M."/>
            <person name="Hahn M.W."/>
            <person name="Jezberova J."/>
            <person name="Schmidt J."/>
            <person name="Koll U."/>
        </authorList>
    </citation>
    <scope>NUCLEOTIDE SEQUENCE</scope>
    <source>
        <strain evidence="4">MWH-RechtKol4</strain>
    </source>
</reference>
<dbReference type="PROSITE" id="PS00189">
    <property type="entry name" value="LIPOYL"/>
    <property type="match status" value="1"/>
</dbReference>
<proteinExistence type="predicted"/>
<name>A0AAC9ITB1_9BURK</name>
<keyword evidence="2" id="KW-0450">Lipoyl</keyword>
<sequence>MFYKLIIPKGISDFNEIRLLEWHFSTGSTFESGALILEIETQKAIIEVRSQQSGILRKKYYQEGQWITLEKEAVLALFSDTISETLPNSIEDLAVIDVDINIV</sequence>
<evidence type="ECO:0000256" key="1">
    <source>
        <dbReference type="ARBA" id="ARBA00001938"/>
    </source>
</evidence>
<dbReference type="CDD" id="cd06849">
    <property type="entry name" value="lipoyl_domain"/>
    <property type="match status" value="1"/>
</dbReference>
<dbReference type="EMBL" id="CP015017">
    <property type="protein sequence ID" value="APC00517.1"/>
    <property type="molecule type" value="Genomic_DNA"/>
</dbReference>
<dbReference type="InterPro" id="IPR000089">
    <property type="entry name" value="Biotin_lipoyl"/>
</dbReference>
<evidence type="ECO:0000259" key="3">
    <source>
        <dbReference type="Pfam" id="PF00364"/>
    </source>
</evidence>
<dbReference type="Proteomes" id="UP000182060">
    <property type="component" value="Chromosome"/>
</dbReference>
<gene>
    <name evidence="4" type="ORF">AOC25_02200</name>
</gene>
<dbReference type="RefSeq" id="WP_071538746.1">
    <property type="nucleotide sequence ID" value="NZ_CP015016.1"/>
</dbReference>
<dbReference type="AlphaFoldDB" id="A0AAC9ITB1"/>
<organism evidence="4 5">
    <name type="scientific">Polynucleobacter asymbioticus</name>
    <dbReference type="NCBI Taxonomy" id="576611"/>
    <lineage>
        <taxon>Bacteria</taxon>
        <taxon>Pseudomonadati</taxon>
        <taxon>Pseudomonadota</taxon>
        <taxon>Betaproteobacteria</taxon>
        <taxon>Burkholderiales</taxon>
        <taxon>Burkholderiaceae</taxon>
        <taxon>Polynucleobacter</taxon>
    </lineage>
</organism>
<evidence type="ECO:0000313" key="5">
    <source>
        <dbReference type="Proteomes" id="UP000182060"/>
    </source>
</evidence>
<feature type="domain" description="Lipoyl-binding" evidence="3">
    <location>
        <begin position="17"/>
        <end position="68"/>
    </location>
</feature>
<accession>A0AAC9ITB1</accession>
<dbReference type="InterPro" id="IPR011053">
    <property type="entry name" value="Single_hybrid_motif"/>
</dbReference>
<evidence type="ECO:0000313" key="4">
    <source>
        <dbReference type="EMBL" id="APC00517.1"/>
    </source>
</evidence>